<dbReference type="Pfam" id="PF01826">
    <property type="entry name" value="TIL"/>
    <property type="match status" value="1"/>
</dbReference>
<comment type="caution">
    <text evidence="5">The sequence shown here is derived from an EMBL/GenBank/DDBJ whole genome shotgun (WGS) entry which is preliminary data.</text>
</comment>
<feature type="signal peptide" evidence="3">
    <location>
        <begin position="1"/>
        <end position="19"/>
    </location>
</feature>
<dbReference type="PANTHER" id="PTHR23259:SF70">
    <property type="entry name" value="ACCESSORY GLAND PROTEIN ACP62F-RELATED"/>
    <property type="match status" value="1"/>
</dbReference>
<name>A0AA38IZ34_9CUCU</name>
<keyword evidence="6" id="KW-1185">Reference proteome</keyword>
<dbReference type="InterPro" id="IPR051368">
    <property type="entry name" value="SerProtInhib-TIL_Domain"/>
</dbReference>
<feature type="domain" description="TIL" evidence="4">
    <location>
        <begin position="23"/>
        <end position="76"/>
    </location>
</feature>
<dbReference type="Gene3D" id="2.10.25.10">
    <property type="entry name" value="Laminin"/>
    <property type="match status" value="1"/>
</dbReference>
<keyword evidence="2" id="KW-1015">Disulfide bond</keyword>
<dbReference type="SUPFAM" id="SSF57567">
    <property type="entry name" value="Serine protease inhibitors"/>
    <property type="match status" value="1"/>
</dbReference>
<dbReference type="Proteomes" id="UP001168821">
    <property type="component" value="Unassembled WGS sequence"/>
</dbReference>
<reference evidence="5" key="1">
    <citation type="journal article" date="2023" name="G3 (Bethesda)">
        <title>Whole genome assemblies of Zophobas morio and Tenebrio molitor.</title>
        <authorList>
            <person name="Kaur S."/>
            <person name="Stinson S.A."/>
            <person name="diCenzo G.C."/>
        </authorList>
    </citation>
    <scope>NUCLEOTIDE SEQUENCE</scope>
    <source>
        <strain evidence="5">QUZm001</strain>
    </source>
</reference>
<dbReference type="CDD" id="cd19941">
    <property type="entry name" value="TIL"/>
    <property type="match status" value="1"/>
</dbReference>
<dbReference type="PANTHER" id="PTHR23259">
    <property type="entry name" value="RIDDLE"/>
    <property type="match status" value="1"/>
</dbReference>
<evidence type="ECO:0000259" key="4">
    <source>
        <dbReference type="Pfam" id="PF01826"/>
    </source>
</evidence>
<organism evidence="5 6">
    <name type="scientific">Zophobas morio</name>
    <dbReference type="NCBI Taxonomy" id="2755281"/>
    <lineage>
        <taxon>Eukaryota</taxon>
        <taxon>Metazoa</taxon>
        <taxon>Ecdysozoa</taxon>
        <taxon>Arthropoda</taxon>
        <taxon>Hexapoda</taxon>
        <taxon>Insecta</taxon>
        <taxon>Pterygota</taxon>
        <taxon>Neoptera</taxon>
        <taxon>Endopterygota</taxon>
        <taxon>Coleoptera</taxon>
        <taxon>Polyphaga</taxon>
        <taxon>Cucujiformia</taxon>
        <taxon>Tenebrionidae</taxon>
        <taxon>Zophobas</taxon>
    </lineage>
</organism>
<evidence type="ECO:0000256" key="3">
    <source>
        <dbReference type="SAM" id="SignalP"/>
    </source>
</evidence>
<dbReference type="InterPro" id="IPR002919">
    <property type="entry name" value="TIL_dom"/>
</dbReference>
<dbReference type="EMBL" id="JALNTZ010000002">
    <property type="protein sequence ID" value="KAJ3664398.1"/>
    <property type="molecule type" value="Genomic_DNA"/>
</dbReference>
<evidence type="ECO:0000313" key="5">
    <source>
        <dbReference type="EMBL" id="KAJ3664398.1"/>
    </source>
</evidence>
<gene>
    <name evidence="5" type="ORF">Zmor_008573</name>
</gene>
<proteinExistence type="predicted"/>
<keyword evidence="1" id="KW-0646">Protease inhibitor</keyword>
<dbReference type="GO" id="GO:0030414">
    <property type="term" value="F:peptidase inhibitor activity"/>
    <property type="evidence" value="ECO:0007669"/>
    <property type="project" value="UniProtKB-KW"/>
</dbReference>
<accession>A0AA38IZ34</accession>
<keyword evidence="3" id="KW-0732">Signal</keyword>
<evidence type="ECO:0000313" key="6">
    <source>
        <dbReference type="Proteomes" id="UP001168821"/>
    </source>
</evidence>
<feature type="chain" id="PRO_5041265904" description="TIL domain-containing protein" evidence="3">
    <location>
        <begin position="20"/>
        <end position="76"/>
    </location>
</feature>
<dbReference type="AlphaFoldDB" id="A0AA38IZ34"/>
<evidence type="ECO:0000256" key="2">
    <source>
        <dbReference type="ARBA" id="ARBA00023157"/>
    </source>
</evidence>
<dbReference type="InterPro" id="IPR036084">
    <property type="entry name" value="Ser_inhib-like_sf"/>
</dbReference>
<protein>
    <recommendedName>
        <fullName evidence="4">TIL domain-containing protein</fullName>
    </recommendedName>
</protein>
<sequence>MKITWCVLVLSVLIFTTFADEKCGDNEVHTTCGTHCPPTCEHRGPQICIASCKIGCQCKDNYLRNSQGKCVKKEDC</sequence>
<evidence type="ECO:0000256" key="1">
    <source>
        <dbReference type="ARBA" id="ARBA00022690"/>
    </source>
</evidence>